<feature type="transmembrane region" description="Helical" evidence="7">
    <location>
        <begin position="6"/>
        <end position="30"/>
    </location>
</feature>
<evidence type="ECO:0000313" key="8">
    <source>
        <dbReference type="EMBL" id="OGF73991.1"/>
    </source>
</evidence>
<dbReference type="GO" id="GO:0008932">
    <property type="term" value="F:lytic endotransglycosylase activity"/>
    <property type="evidence" value="ECO:0007669"/>
    <property type="project" value="UniProtKB-UniRule"/>
</dbReference>
<evidence type="ECO:0000256" key="5">
    <source>
        <dbReference type="ARBA" id="ARBA00023239"/>
    </source>
</evidence>
<comment type="caution">
    <text evidence="8">The sequence shown here is derived from an EMBL/GenBank/DDBJ whole genome shotgun (WGS) entry which is preliminary data.</text>
</comment>
<sequence>MHIALGFFLIAISVLLYAVNLGIIFSPYFVETKMVTIRYGESAGEVAHALFRDGLIRQRFEFLLYLKLTGKDKKIKPGSYSFREPISVPSIVKYITSDVAERTIRIQEGWTNFEIARYLEREGVISKDDFIKAASGTEGYLFPDTYRIFQSTSAETLAALFEKTFHQKIESLHVAIEPQNYSLHDIVIMASLIEKESSGDEDRSIISGILWKRFNNNRPLQVDATLSYLLGKKSQDLTVDDLNIDSPYNTYRYPGLPVGPIGNPGLEAIQAAIYPKDSPYWFYLHDKTGKAYYAKTFEEHIANKNKYLR</sequence>
<dbReference type="GO" id="GO:0071555">
    <property type="term" value="P:cell wall organization"/>
    <property type="evidence" value="ECO:0007669"/>
    <property type="project" value="UniProtKB-KW"/>
</dbReference>
<keyword evidence="6 7" id="KW-0961">Cell wall biogenesis/degradation</keyword>
<evidence type="ECO:0000256" key="3">
    <source>
        <dbReference type="ARBA" id="ARBA00022989"/>
    </source>
</evidence>
<keyword evidence="2 7" id="KW-0812">Transmembrane</keyword>
<dbReference type="EC" id="4.2.2.29" evidence="7"/>
<keyword evidence="1 7" id="KW-1003">Cell membrane</keyword>
<comment type="similarity">
    <text evidence="7">Belongs to the transglycosylase MltG family.</text>
</comment>
<proteinExistence type="inferred from homology"/>
<organism evidence="8 9">
    <name type="scientific">Candidatus Giovannonibacteria bacterium RIFCSPHIGHO2_02_FULL_46_20</name>
    <dbReference type="NCBI Taxonomy" id="1798338"/>
    <lineage>
        <taxon>Bacteria</taxon>
        <taxon>Candidatus Giovannoniibacteriota</taxon>
    </lineage>
</organism>
<protein>
    <recommendedName>
        <fullName evidence="7">Endolytic murein transglycosylase</fullName>
        <ecNumber evidence="7">4.2.2.29</ecNumber>
    </recommendedName>
    <alternativeName>
        <fullName evidence="7">Peptidoglycan lytic transglycosylase</fullName>
    </alternativeName>
    <alternativeName>
        <fullName evidence="7">Peptidoglycan polymerization terminase</fullName>
    </alternativeName>
</protein>
<keyword evidence="4 7" id="KW-0472">Membrane</keyword>
<feature type="site" description="Important for catalytic activity" evidence="7">
    <location>
        <position position="196"/>
    </location>
</feature>
<dbReference type="InterPro" id="IPR003770">
    <property type="entry name" value="MLTG-like"/>
</dbReference>
<keyword evidence="5 7" id="KW-0456">Lyase</keyword>
<dbReference type="HAMAP" id="MF_02065">
    <property type="entry name" value="MltG"/>
    <property type="match status" value="1"/>
</dbReference>
<dbReference type="PANTHER" id="PTHR30518:SF2">
    <property type="entry name" value="ENDOLYTIC MUREIN TRANSGLYCOSYLASE"/>
    <property type="match status" value="1"/>
</dbReference>
<dbReference type="GO" id="GO:0005886">
    <property type="term" value="C:plasma membrane"/>
    <property type="evidence" value="ECO:0007669"/>
    <property type="project" value="UniProtKB-SubCell"/>
</dbReference>
<dbReference type="Gene3D" id="3.30.1490.480">
    <property type="entry name" value="Endolytic murein transglycosylase"/>
    <property type="match status" value="1"/>
</dbReference>
<evidence type="ECO:0000256" key="7">
    <source>
        <dbReference type="HAMAP-Rule" id="MF_02065"/>
    </source>
</evidence>
<dbReference type="GO" id="GO:0009252">
    <property type="term" value="P:peptidoglycan biosynthetic process"/>
    <property type="evidence" value="ECO:0007669"/>
    <property type="project" value="UniProtKB-UniRule"/>
</dbReference>
<dbReference type="STRING" id="1798338.A3J56_02970"/>
<name>A0A1F5WFB9_9BACT</name>
<evidence type="ECO:0000313" key="9">
    <source>
        <dbReference type="Proteomes" id="UP000178406"/>
    </source>
</evidence>
<gene>
    <name evidence="7" type="primary">mltG</name>
    <name evidence="8" type="ORF">A3J56_02970</name>
</gene>
<evidence type="ECO:0000256" key="6">
    <source>
        <dbReference type="ARBA" id="ARBA00023316"/>
    </source>
</evidence>
<evidence type="ECO:0000256" key="1">
    <source>
        <dbReference type="ARBA" id="ARBA00022475"/>
    </source>
</evidence>
<dbReference type="PANTHER" id="PTHR30518">
    <property type="entry name" value="ENDOLYTIC MUREIN TRANSGLYCOSYLASE"/>
    <property type="match status" value="1"/>
</dbReference>
<dbReference type="EMBL" id="MFHQ01000032">
    <property type="protein sequence ID" value="OGF73991.1"/>
    <property type="molecule type" value="Genomic_DNA"/>
</dbReference>
<dbReference type="Proteomes" id="UP000178406">
    <property type="component" value="Unassembled WGS sequence"/>
</dbReference>
<comment type="catalytic activity">
    <reaction evidence="7">
        <text>a peptidoglycan chain = a peptidoglycan chain with N-acetyl-1,6-anhydromuramyl-[peptide] at the reducing end + a peptidoglycan chain with N-acetylglucosamine at the non-reducing end.</text>
        <dbReference type="EC" id="4.2.2.29"/>
    </reaction>
</comment>
<keyword evidence="3 7" id="KW-1133">Transmembrane helix</keyword>
<comment type="function">
    <text evidence="7">Functions as a peptidoglycan terminase that cleaves nascent peptidoglycan strands endolytically to terminate their elongation.</text>
</comment>
<reference evidence="8 9" key="1">
    <citation type="journal article" date="2016" name="Nat. Commun.">
        <title>Thousands of microbial genomes shed light on interconnected biogeochemical processes in an aquifer system.</title>
        <authorList>
            <person name="Anantharaman K."/>
            <person name="Brown C.T."/>
            <person name="Hug L.A."/>
            <person name="Sharon I."/>
            <person name="Castelle C.J."/>
            <person name="Probst A.J."/>
            <person name="Thomas B.C."/>
            <person name="Singh A."/>
            <person name="Wilkins M.J."/>
            <person name="Karaoz U."/>
            <person name="Brodie E.L."/>
            <person name="Williams K.H."/>
            <person name="Hubbard S.S."/>
            <person name="Banfield J.F."/>
        </authorList>
    </citation>
    <scope>NUCLEOTIDE SEQUENCE [LARGE SCALE GENOMIC DNA]</scope>
</reference>
<comment type="subcellular location">
    <subcellularLocation>
        <location evidence="7">Cell membrane</location>
        <topology evidence="7">Single-pass membrane protein</topology>
    </subcellularLocation>
</comment>
<dbReference type="Pfam" id="PF02618">
    <property type="entry name" value="YceG"/>
    <property type="match status" value="1"/>
</dbReference>
<dbReference type="AlphaFoldDB" id="A0A1F5WFB9"/>
<evidence type="ECO:0000256" key="2">
    <source>
        <dbReference type="ARBA" id="ARBA00022692"/>
    </source>
</evidence>
<evidence type="ECO:0000256" key="4">
    <source>
        <dbReference type="ARBA" id="ARBA00023136"/>
    </source>
</evidence>
<dbReference type="NCBIfam" id="TIGR00247">
    <property type="entry name" value="endolytic transglycosylase MltG"/>
    <property type="match status" value="1"/>
</dbReference>
<accession>A0A1F5WFB9</accession>